<dbReference type="GO" id="GO:0047343">
    <property type="term" value="F:glucose-1-phosphate cytidylyltransferase activity"/>
    <property type="evidence" value="ECO:0007669"/>
    <property type="project" value="UniProtKB-EC"/>
</dbReference>
<dbReference type="InterPro" id="IPR046981">
    <property type="entry name" value="G1P_cyt_trans"/>
</dbReference>
<dbReference type="InterPro" id="IPR029044">
    <property type="entry name" value="Nucleotide-diphossugar_trans"/>
</dbReference>
<keyword evidence="2" id="KW-0548">Nucleotidyltransferase</keyword>
<dbReference type="EMBL" id="JADEWZ010000031">
    <property type="protein sequence ID" value="MBE9117795.1"/>
    <property type="molecule type" value="Genomic_DNA"/>
</dbReference>
<dbReference type="GO" id="GO:0009243">
    <property type="term" value="P:O antigen biosynthetic process"/>
    <property type="evidence" value="ECO:0007669"/>
    <property type="project" value="InterPro"/>
</dbReference>
<proteinExistence type="predicted"/>
<comment type="caution">
    <text evidence="2">The sequence shown here is derived from an EMBL/GenBank/DDBJ whole genome shotgun (WGS) entry which is preliminary data.</text>
</comment>
<dbReference type="Proteomes" id="UP000654482">
    <property type="component" value="Unassembled WGS sequence"/>
</dbReference>
<dbReference type="InterPro" id="IPR005835">
    <property type="entry name" value="NTP_transferase_dom"/>
</dbReference>
<dbReference type="PANTHER" id="PTHR47183">
    <property type="entry name" value="GLUCOSE-1-PHOSPHATE CYTIDYLYLTRANSFERASE-RELATED"/>
    <property type="match status" value="1"/>
</dbReference>
<name>A0A8J7JD08_9CYAN</name>
<evidence type="ECO:0000313" key="3">
    <source>
        <dbReference type="Proteomes" id="UP000654482"/>
    </source>
</evidence>
<organism evidence="2 3">
    <name type="scientific">Lusitaniella coriacea LEGE 07157</name>
    <dbReference type="NCBI Taxonomy" id="945747"/>
    <lineage>
        <taxon>Bacteria</taxon>
        <taxon>Bacillati</taxon>
        <taxon>Cyanobacteriota</taxon>
        <taxon>Cyanophyceae</taxon>
        <taxon>Spirulinales</taxon>
        <taxon>Lusitaniellaceae</taxon>
        <taxon>Lusitaniella</taxon>
    </lineage>
</organism>
<reference evidence="2" key="1">
    <citation type="submission" date="2020-10" db="EMBL/GenBank/DDBJ databases">
        <authorList>
            <person name="Castelo-Branco R."/>
            <person name="Eusebio N."/>
            <person name="Adriana R."/>
            <person name="Vieira A."/>
            <person name="Brugerolle De Fraissinette N."/>
            <person name="Rezende De Castro R."/>
            <person name="Schneider M.P."/>
            <person name="Vasconcelos V."/>
            <person name="Leao P.N."/>
        </authorList>
    </citation>
    <scope>NUCLEOTIDE SEQUENCE</scope>
    <source>
        <strain evidence="2">LEGE 07157</strain>
    </source>
</reference>
<dbReference type="Pfam" id="PF00483">
    <property type="entry name" value="NTP_transferase"/>
    <property type="match status" value="1"/>
</dbReference>
<evidence type="ECO:0000313" key="2">
    <source>
        <dbReference type="EMBL" id="MBE9117795.1"/>
    </source>
</evidence>
<dbReference type="AlphaFoldDB" id="A0A8J7JD08"/>
<protein>
    <submittedName>
        <fullName evidence="2">Glucose-1-phosphate cytidylyltransferase</fullName>
        <ecNumber evidence="2">2.7.7.33</ecNumber>
    </submittedName>
</protein>
<dbReference type="Gene3D" id="3.90.550.10">
    <property type="entry name" value="Spore Coat Polysaccharide Biosynthesis Protein SpsA, Chain A"/>
    <property type="match status" value="1"/>
</dbReference>
<feature type="domain" description="Nucleotidyl transferase" evidence="1">
    <location>
        <begin position="4"/>
        <end position="231"/>
    </location>
</feature>
<evidence type="ECO:0000259" key="1">
    <source>
        <dbReference type="Pfam" id="PF00483"/>
    </source>
</evidence>
<sequence length="258" mass="30130">MPVVILCGGRGTRLKEETEWRPKPMVKIGDRPILWHIMKLYASWGFTDFILCLGYKGEMIKDYFLNYDLKQCDIRLDLGSKRVEKLSEGHQEDNWTISLIDTGQDTATGGRLKIASKYIKQDTFLFTYGDGVANVDIGKLVKYHRQKQKWATVTAVRPSSRYGELAIADGIAEAFSEKPQTNEGWINGGFFVLNRKVFDLIDDEQTNWENEPLQRLAQMGQLATYQHDGFWQCMDTYREMEILNELWERDRAPWRRWE</sequence>
<gene>
    <name evidence="2" type="primary">rfbF</name>
    <name evidence="2" type="ORF">IQ249_18000</name>
</gene>
<dbReference type="CDD" id="cd02524">
    <property type="entry name" value="G1P_cytidylyltransferase"/>
    <property type="match status" value="1"/>
</dbReference>
<dbReference type="PANTHER" id="PTHR47183:SF1">
    <property type="entry name" value="GLUCOSE-1-PHOSPHATE CYTIDYLYLTRANSFERASE"/>
    <property type="match status" value="1"/>
</dbReference>
<keyword evidence="2" id="KW-0808">Transferase</keyword>
<dbReference type="EC" id="2.7.7.33" evidence="2"/>
<dbReference type="InterPro" id="IPR013446">
    <property type="entry name" value="G1P_cyt_trans-like"/>
</dbReference>
<accession>A0A8J7JD08</accession>
<keyword evidence="3" id="KW-1185">Reference proteome</keyword>
<dbReference type="NCBIfam" id="TIGR02623">
    <property type="entry name" value="G1P_cyt_trans"/>
    <property type="match status" value="1"/>
</dbReference>
<dbReference type="SUPFAM" id="SSF53448">
    <property type="entry name" value="Nucleotide-diphospho-sugar transferases"/>
    <property type="match status" value="1"/>
</dbReference>